<dbReference type="Proteomes" id="UP000553957">
    <property type="component" value="Unassembled WGS sequence"/>
</dbReference>
<dbReference type="EMBL" id="JACHKF010000001">
    <property type="protein sequence ID" value="MBB6569967.1"/>
    <property type="molecule type" value="Genomic_DNA"/>
</dbReference>
<dbReference type="AlphaFoldDB" id="A0A7Y4KX38"/>
<feature type="domain" description="Major facilitator superfamily (MFS) profile" evidence="7">
    <location>
        <begin position="1"/>
        <end position="368"/>
    </location>
</feature>
<dbReference type="PANTHER" id="PTHR23542:SF1">
    <property type="entry name" value="MAJOR FACILITATOR SUPERFAMILY (MFS) PROFILE DOMAIN-CONTAINING PROTEIN"/>
    <property type="match status" value="1"/>
</dbReference>
<feature type="transmembrane region" description="Helical" evidence="5">
    <location>
        <begin position="119"/>
        <end position="138"/>
    </location>
</feature>
<evidence type="ECO:0000256" key="2">
    <source>
        <dbReference type="ARBA" id="ARBA00022692"/>
    </source>
</evidence>
<dbReference type="SUPFAM" id="SSF103473">
    <property type="entry name" value="MFS general substrate transporter"/>
    <property type="match status" value="1"/>
</dbReference>
<feature type="transmembrane region" description="Helical" evidence="5">
    <location>
        <begin position="227"/>
        <end position="247"/>
    </location>
</feature>
<feature type="transmembrane region" description="Helical" evidence="5">
    <location>
        <begin position="259"/>
        <end position="277"/>
    </location>
</feature>
<protein>
    <submittedName>
        <fullName evidence="8">MFS family permease</fullName>
    </submittedName>
    <submittedName>
        <fullName evidence="9">MFS transporter</fullName>
    </submittedName>
</protein>
<dbReference type="GO" id="GO:0005886">
    <property type="term" value="C:plasma membrane"/>
    <property type="evidence" value="ECO:0007669"/>
    <property type="project" value="UniProtKB-SubCell"/>
</dbReference>
<feature type="transmembrane region" description="Helical" evidence="5">
    <location>
        <begin position="315"/>
        <end position="337"/>
    </location>
</feature>
<feature type="transmembrane region" description="Helical" evidence="5">
    <location>
        <begin position="343"/>
        <end position="363"/>
    </location>
</feature>
<accession>A0A7Y4KX38</accession>
<feature type="transmembrane region" description="Helical" evidence="5">
    <location>
        <begin position="29"/>
        <end position="46"/>
    </location>
</feature>
<evidence type="ECO:0000256" key="5">
    <source>
        <dbReference type="SAM" id="Phobius"/>
    </source>
</evidence>
<keyword evidence="3 5" id="KW-1133">Transmembrane helix</keyword>
<dbReference type="InterPro" id="IPR036259">
    <property type="entry name" value="MFS_trans_sf"/>
</dbReference>
<dbReference type="Gene3D" id="1.20.1250.20">
    <property type="entry name" value="MFS general substrate transporter like domains"/>
    <property type="match status" value="2"/>
</dbReference>
<name>A0A7Y4KX38_9ACTN</name>
<evidence type="ECO:0000313" key="11">
    <source>
        <dbReference type="Proteomes" id="UP000553957"/>
    </source>
</evidence>
<keyword evidence="4 5" id="KW-0472">Membrane</keyword>
<keyword evidence="6" id="KW-0732">Signal</keyword>
<evidence type="ECO:0000313" key="10">
    <source>
        <dbReference type="Proteomes" id="UP000534306"/>
    </source>
</evidence>
<comment type="subcellular location">
    <subcellularLocation>
        <location evidence="1">Cell membrane</location>
        <topology evidence="1">Multi-pass membrane protein</topology>
    </subcellularLocation>
</comment>
<evidence type="ECO:0000256" key="1">
    <source>
        <dbReference type="ARBA" id="ARBA00004651"/>
    </source>
</evidence>
<feature type="transmembrane region" description="Helical" evidence="5">
    <location>
        <begin position="195"/>
        <end position="215"/>
    </location>
</feature>
<evidence type="ECO:0000259" key="7">
    <source>
        <dbReference type="PROSITE" id="PS50850"/>
    </source>
</evidence>
<proteinExistence type="predicted"/>
<sequence length="368" mass="36014">MCYLLSGMVNLSLLTSAEAASGSYAVAGAVVGAYSTAVAIAAPIWGRVVDRRGARRTLALTAVVQTLLFAGYIAVAALGLPAAALIVTAAAAGSCSPPSSAVAKKVFAATSESGARRALFAISGLFTETVFVIGPLLVGLVTAFGQPIVAVVVTAVVSAVGVLWLRSAPAVRGVSSVPGSALSASRPASWTSRQVHVLAVVVLGAVAIGALQVSVVAHAERLGANSGLFVAAMACGGVLASFTYGGVALPGSLPAQLSVALGLYGLLILTLGAGPAAVVSVLLLVLIGAATGPADAIEALLIAEHTPRDAQSQGFAALTTANWLGFAAGSALAGVLIEQVALTAAIALAAAAALVAALSLLPARARLA</sequence>
<dbReference type="PANTHER" id="PTHR23542">
    <property type="match status" value="1"/>
</dbReference>
<evidence type="ECO:0000256" key="4">
    <source>
        <dbReference type="ARBA" id="ARBA00023136"/>
    </source>
</evidence>
<reference evidence="9 10" key="1">
    <citation type="submission" date="2020-05" db="EMBL/GenBank/DDBJ databases">
        <title>Genome sequence of Kribbella sandramycini ATCC 39419.</title>
        <authorList>
            <person name="Maclea K.S."/>
            <person name="Fair J.L."/>
        </authorList>
    </citation>
    <scope>NUCLEOTIDE SEQUENCE [LARGE SCALE GENOMIC DNA]</scope>
    <source>
        <strain evidence="9 10">ATCC 39419</strain>
    </source>
</reference>
<dbReference type="InterPro" id="IPR020846">
    <property type="entry name" value="MFS_dom"/>
</dbReference>
<dbReference type="Proteomes" id="UP000534306">
    <property type="component" value="Unassembled WGS sequence"/>
</dbReference>
<reference evidence="8 11" key="2">
    <citation type="submission" date="2020-08" db="EMBL/GenBank/DDBJ databases">
        <title>Sequencing the genomes of 1000 actinobacteria strains.</title>
        <authorList>
            <person name="Klenk H.-P."/>
        </authorList>
    </citation>
    <scope>NUCLEOTIDE SEQUENCE [LARGE SCALE GENOMIC DNA]</scope>
    <source>
        <strain evidence="8 11">DSM 15626</strain>
    </source>
</reference>
<dbReference type="PROSITE" id="PS50850">
    <property type="entry name" value="MFS"/>
    <property type="match status" value="1"/>
</dbReference>
<feature type="signal peptide" evidence="6">
    <location>
        <begin position="1"/>
        <end position="19"/>
    </location>
</feature>
<feature type="chain" id="PRO_5036217532" evidence="6">
    <location>
        <begin position="20"/>
        <end position="368"/>
    </location>
</feature>
<dbReference type="Pfam" id="PF07690">
    <property type="entry name" value="MFS_1"/>
    <property type="match status" value="1"/>
</dbReference>
<evidence type="ECO:0000256" key="3">
    <source>
        <dbReference type="ARBA" id="ARBA00022989"/>
    </source>
</evidence>
<evidence type="ECO:0000313" key="8">
    <source>
        <dbReference type="EMBL" id="MBB6569967.1"/>
    </source>
</evidence>
<evidence type="ECO:0000256" key="6">
    <source>
        <dbReference type="SAM" id="SignalP"/>
    </source>
</evidence>
<dbReference type="InterPro" id="IPR011701">
    <property type="entry name" value="MFS"/>
</dbReference>
<organism evidence="9 10">
    <name type="scientific">Kribbella sandramycini</name>
    <dbReference type="NCBI Taxonomy" id="60450"/>
    <lineage>
        <taxon>Bacteria</taxon>
        <taxon>Bacillati</taxon>
        <taxon>Actinomycetota</taxon>
        <taxon>Actinomycetes</taxon>
        <taxon>Propionibacteriales</taxon>
        <taxon>Kribbellaceae</taxon>
        <taxon>Kribbella</taxon>
    </lineage>
</organism>
<comment type="caution">
    <text evidence="9">The sequence shown here is derived from an EMBL/GenBank/DDBJ whole genome shotgun (WGS) entry which is preliminary data.</text>
</comment>
<dbReference type="RefSeq" id="WP_171672577.1">
    <property type="nucleotide sequence ID" value="NZ_BAAAGT010000002.1"/>
</dbReference>
<keyword evidence="2 5" id="KW-0812">Transmembrane</keyword>
<dbReference type="GO" id="GO:0022857">
    <property type="term" value="F:transmembrane transporter activity"/>
    <property type="evidence" value="ECO:0007669"/>
    <property type="project" value="InterPro"/>
</dbReference>
<evidence type="ECO:0000313" key="9">
    <source>
        <dbReference type="EMBL" id="NOL40209.1"/>
    </source>
</evidence>
<feature type="transmembrane region" description="Helical" evidence="5">
    <location>
        <begin position="144"/>
        <end position="165"/>
    </location>
</feature>
<dbReference type="EMBL" id="JABJRC010000002">
    <property type="protein sequence ID" value="NOL40209.1"/>
    <property type="molecule type" value="Genomic_DNA"/>
</dbReference>
<feature type="transmembrane region" description="Helical" evidence="5">
    <location>
        <begin position="58"/>
        <end position="78"/>
    </location>
</feature>
<gene>
    <name evidence="8" type="ORF">HNR71_005604</name>
    <name evidence="9" type="ORF">HPO96_08130</name>
</gene>
<keyword evidence="10" id="KW-1185">Reference proteome</keyword>